<dbReference type="InterPro" id="IPR023606">
    <property type="entry name" value="CoA-Trfase_III_dom_1_sf"/>
</dbReference>
<proteinExistence type="predicted"/>
<evidence type="ECO:0000256" key="1">
    <source>
        <dbReference type="ARBA" id="ARBA00022679"/>
    </source>
</evidence>
<name>A0A1B4FEB5_9BURK</name>
<keyword evidence="3" id="KW-1185">Reference proteome</keyword>
<reference evidence="2 3" key="1">
    <citation type="submission" date="2015-12" db="EMBL/GenBank/DDBJ databases">
        <title>Diversity of Burkholderia near neighbor genomes.</title>
        <authorList>
            <person name="Sahl J."/>
            <person name="Wagner D."/>
            <person name="Keim P."/>
        </authorList>
    </citation>
    <scope>NUCLEOTIDE SEQUENCE [LARGE SCALE GENOMIC DNA]</scope>
    <source>
        <strain evidence="2 3">BDU6</strain>
    </source>
</reference>
<accession>A0A1B4FEB5</accession>
<dbReference type="Gene3D" id="3.40.50.10540">
    <property type="entry name" value="Crotonobetainyl-coa:carnitine coa-transferase, domain 1"/>
    <property type="match status" value="1"/>
</dbReference>
<organism evidence="2 3">
    <name type="scientific">Burkholderia mayonis</name>
    <dbReference type="NCBI Taxonomy" id="1385591"/>
    <lineage>
        <taxon>Bacteria</taxon>
        <taxon>Pseudomonadati</taxon>
        <taxon>Pseudomonadota</taxon>
        <taxon>Betaproteobacteria</taxon>
        <taxon>Burkholderiales</taxon>
        <taxon>Burkholderiaceae</taxon>
        <taxon>Burkholderia</taxon>
        <taxon>pseudomallei group</taxon>
    </lineage>
</organism>
<dbReference type="Gene3D" id="3.30.1540.10">
    <property type="entry name" value="formyl-coa transferase, domain 3"/>
    <property type="match status" value="1"/>
</dbReference>
<gene>
    <name evidence="2" type="ORF">WS70_09290</name>
</gene>
<dbReference type="EMBL" id="CP013386">
    <property type="protein sequence ID" value="AOJ01997.1"/>
    <property type="molecule type" value="Genomic_DNA"/>
</dbReference>
<dbReference type="PANTHER" id="PTHR48207:SF3">
    <property type="entry name" value="SUCCINATE--HYDROXYMETHYLGLUTARATE COA-TRANSFERASE"/>
    <property type="match status" value="1"/>
</dbReference>
<keyword evidence="1 2" id="KW-0808">Transferase</keyword>
<evidence type="ECO:0000313" key="3">
    <source>
        <dbReference type="Proteomes" id="UP000062519"/>
    </source>
</evidence>
<evidence type="ECO:0000313" key="2">
    <source>
        <dbReference type="EMBL" id="AOJ01997.1"/>
    </source>
</evidence>
<dbReference type="InterPro" id="IPR003673">
    <property type="entry name" value="CoA-Trfase_fam_III"/>
</dbReference>
<dbReference type="AlphaFoldDB" id="A0A1B4FEB5"/>
<dbReference type="InterPro" id="IPR044855">
    <property type="entry name" value="CoA-Trfase_III_dom3_sf"/>
</dbReference>
<protein>
    <submittedName>
        <fullName evidence="2">CoA-transferase</fullName>
    </submittedName>
</protein>
<sequence>MSATHGPLAGVKVLELGTLIAGPFAARLFAEFGAEVIKIEDPDGGDPLRKWRKLYPEAGGTSLWWSVQARNKKSVTINLKSDEGKEIVRRLAREADIVVENFRPGLLEKLGLGYDVLSAENPGLVMVRLSGYGQTGPYRDRPGFGAIAESMGGLRHITGYPELPPPRIGISIGDSIAALHGVIGALMALHHRNANGGAGQVVDVALYEAVFNMMESVVPEYGVYGLVRERTGASLPGIVPSNTYPCRDGSIVIGGNSDPIFKRLMKAIGRDDLAADPALAHNDGRVPRTQEIDAAIGAWLAECTIDDALAVLNAADVPASRIYSVADMFTDPQFVARQMIQRFKLAGGAEIPLPNVTPKLSDTPGETRWLGPELGEHTDEVLGALGYDAQAIAALREKRAI</sequence>
<dbReference type="InterPro" id="IPR050483">
    <property type="entry name" value="CoA-transferase_III_domain"/>
</dbReference>
<dbReference type="KEGG" id="buu:WS70_09290"/>
<dbReference type="RefSeq" id="WP_059598643.1">
    <property type="nucleotide sequence ID" value="NZ_CP013386.1"/>
</dbReference>
<dbReference type="GO" id="GO:0008410">
    <property type="term" value="F:CoA-transferase activity"/>
    <property type="evidence" value="ECO:0007669"/>
    <property type="project" value="TreeGrafter"/>
</dbReference>
<dbReference type="Proteomes" id="UP000062519">
    <property type="component" value="Chromosome 1"/>
</dbReference>
<dbReference type="PANTHER" id="PTHR48207">
    <property type="entry name" value="SUCCINATE--HYDROXYMETHYLGLUTARATE COA-TRANSFERASE"/>
    <property type="match status" value="1"/>
</dbReference>
<dbReference type="Pfam" id="PF02515">
    <property type="entry name" value="CoA_transf_3"/>
    <property type="match status" value="1"/>
</dbReference>
<dbReference type="SUPFAM" id="SSF89796">
    <property type="entry name" value="CoA-transferase family III (CaiB/BaiF)"/>
    <property type="match status" value="1"/>
</dbReference>